<dbReference type="GO" id="GO:0005634">
    <property type="term" value="C:nucleus"/>
    <property type="evidence" value="ECO:0007669"/>
    <property type="project" value="UniProtKB-SubCell"/>
</dbReference>
<evidence type="ECO:0000256" key="4">
    <source>
        <dbReference type="ARBA" id="ARBA00023242"/>
    </source>
</evidence>
<proteinExistence type="predicted"/>
<dbReference type="InterPro" id="IPR009072">
    <property type="entry name" value="Histone-fold"/>
</dbReference>
<dbReference type="InterPro" id="IPR006565">
    <property type="entry name" value="BTP"/>
</dbReference>
<dbReference type="EMBL" id="KV453925">
    <property type="protein sequence ID" value="ODV75734.1"/>
    <property type="molecule type" value="Genomic_DNA"/>
</dbReference>
<evidence type="ECO:0000259" key="6">
    <source>
        <dbReference type="SMART" id="SM00576"/>
    </source>
</evidence>
<dbReference type="GO" id="GO:0046982">
    <property type="term" value="F:protein heterodimerization activity"/>
    <property type="evidence" value="ECO:0007669"/>
    <property type="project" value="InterPro"/>
</dbReference>
<dbReference type="Proteomes" id="UP000094389">
    <property type="component" value="Unassembled WGS sequence"/>
</dbReference>
<dbReference type="AlphaFoldDB" id="A0A0H5BY97"/>
<evidence type="ECO:0000256" key="2">
    <source>
        <dbReference type="ARBA" id="ARBA00023015"/>
    </source>
</evidence>
<dbReference type="OMA" id="MHEDIND"/>
<dbReference type="Gene3D" id="1.10.20.10">
    <property type="entry name" value="Histone, subunit A"/>
    <property type="match status" value="1"/>
</dbReference>
<feature type="compositionally biased region" description="Polar residues" evidence="5">
    <location>
        <begin position="225"/>
        <end position="236"/>
    </location>
</feature>
<accession>A0A1E4S8B6</accession>
<dbReference type="EMBL" id="CDQK01000001">
    <property type="protein sequence ID" value="CEP20455.1"/>
    <property type="molecule type" value="Genomic_DNA"/>
</dbReference>
<keyword evidence="4" id="KW-0539">Nucleus</keyword>
<dbReference type="Pfam" id="PF07524">
    <property type="entry name" value="Bromo_TP"/>
    <property type="match status" value="1"/>
</dbReference>
<reference evidence="9" key="2">
    <citation type="journal article" date="2015" name="J. Biotechnol.">
        <title>The structure of the Cyberlindnera jadinii genome and its relation to Candida utilis analyzed by the occurrence of single nucleotide polymorphisms.</title>
        <authorList>
            <person name="Rupp O."/>
            <person name="Brinkrolf K."/>
            <person name="Buerth C."/>
            <person name="Kunigo M."/>
            <person name="Schneider J."/>
            <person name="Jaenicke S."/>
            <person name="Goesmann A."/>
            <person name="Puehler A."/>
            <person name="Jaeger K.-E."/>
            <person name="Ernst J.F."/>
        </authorList>
    </citation>
    <scope>NUCLEOTIDE SEQUENCE [LARGE SCALE GENOMIC DNA]</scope>
    <source>
        <strain evidence="9">ATCC 18201 / CBS 1600 / BCRC 20928 / JCM 3617 / NBRC 0987 / NRRL Y-1542</strain>
    </source>
</reference>
<keyword evidence="2" id="KW-0805">Transcription regulation</keyword>
<evidence type="ECO:0000256" key="1">
    <source>
        <dbReference type="ARBA" id="ARBA00004123"/>
    </source>
</evidence>
<evidence type="ECO:0000313" key="7">
    <source>
        <dbReference type="EMBL" id="CEP20455.1"/>
    </source>
</evidence>
<evidence type="ECO:0000256" key="5">
    <source>
        <dbReference type="SAM" id="MobiDB-lite"/>
    </source>
</evidence>
<reference evidence="8 10" key="3">
    <citation type="journal article" date="2016" name="Proc. Natl. Acad. Sci. U.S.A.">
        <title>Comparative genomics of biotechnologically important yeasts.</title>
        <authorList>
            <person name="Riley R."/>
            <person name="Haridas S."/>
            <person name="Wolfe K.H."/>
            <person name="Lopes M.R."/>
            <person name="Hittinger C.T."/>
            <person name="Goeker M."/>
            <person name="Salamov A.A."/>
            <person name="Wisecaver J.H."/>
            <person name="Long T.M."/>
            <person name="Calvey C.H."/>
            <person name="Aerts A.L."/>
            <person name="Barry K.W."/>
            <person name="Choi C."/>
            <person name="Clum A."/>
            <person name="Coughlan A.Y."/>
            <person name="Deshpande S."/>
            <person name="Douglass A.P."/>
            <person name="Hanson S.J."/>
            <person name="Klenk H.-P."/>
            <person name="LaButti K.M."/>
            <person name="Lapidus A."/>
            <person name="Lindquist E.A."/>
            <person name="Lipzen A.M."/>
            <person name="Meier-Kolthoff J.P."/>
            <person name="Ohm R.A."/>
            <person name="Otillar R.P."/>
            <person name="Pangilinan J.L."/>
            <person name="Peng Y."/>
            <person name="Rokas A."/>
            <person name="Rosa C.A."/>
            <person name="Scheuner C."/>
            <person name="Sibirny A.A."/>
            <person name="Slot J.C."/>
            <person name="Stielow J.B."/>
            <person name="Sun H."/>
            <person name="Kurtzman C.P."/>
            <person name="Blackwell M."/>
            <person name="Grigoriev I.V."/>
            <person name="Jeffries T.W."/>
        </authorList>
    </citation>
    <scope>NUCLEOTIDE SEQUENCE [LARGE SCALE GENOMIC DNA]</scope>
    <source>
        <strain evidence="10">ATCC 18201 / CBS 1600 / BCRC 20928 / JCM 3617 / NBRC 0987 / NRRL Y-1542</strain>
        <strain evidence="8">NRRL Y-1542</strain>
    </source>
</reference>
<reference evidence="7" key="1">
    <citation type="submission" date="2014-12" db="EMBL/GenBank/DDBJ databases">
        <authorList>
            <person name="Jaenicke S."/>
        </authorList>
    </citation>
    <scope>NUCLEOTIDE SEQUENCE [LARGE SCALE GENOMIC DNA]</scope>
    <source>
        <strain evidence="7">CBS1600</strain>
    </source>
</reference>
<name>A0A0H5BY97_CYBJN</name>
<evidence type="ECO:0000313" key="8">
    <source>
        <dbReference type="EMBL" id="ODV75734.1"/>
    </source>
</evidence>
<organism evidence="7 9">
    <name type="scientific">Cyberlindnera jadinii (strain ATCC 18201 / CBS 1600 / BCRC 20928 / JCM 3617 / NBRC 0987 / NRRL Y-1542)</name>
    <name type="common">Torula yeast</name>
    <name type="synonym">Candida utilis</name>
    <dbReference type="NCBI Taxonomy" id="983966"/>
    <lineage>
        <taxon>Eukaryota</taxon>
        <taxon>Fungi</taxon>
        <taxon>Dikarya</taxon>
        <taxon>Ascomycota</taxon>
        <taxon>Saccharomycotina</taxon>
        <taxon>Saccharomycetes</taxon>
        <taxon>Phaffomycetales</taxon>
        <taxon>Phaffomycetaceae</taxon>
        <taxon>Cyberlindnera</taxon>
    </lineage>
</organism>
<dbReference type="OrthoDB" id="5402929at2759"/>
<keyword evidence="3" id="KW-0804">Transcription</keyword>
<evidence type="ECO:0000256" key="3">
    <source>
        <dbReference type="ARBA" id="ARBA00023163"/>
    </source>
</evidence>
<feature type="region of interest" description="Disordered" evidence="5">
    <location>
        <begin position="221"/>
        <end position="253"/>
    </location>
</feature>
<dbReference type="SUPFAM" id="SSF47113">
    <property type="entry name" value="Histone-fold"/>
    <property type="match status" value="1"/>
</dbReference>
<dbReference type="SMART" id="SM00576">
    <property type="entry name" value="BTP"/>
    <property type="match status" value="1"/>
</dbReference>
<keyword evidence="10" id="KW-1185">Reference proteome</keyword>
<accession>A0A0H5BY97</accession>
<gene>
    <name evidence="7" type="ORF">BN1211_0329</name>
    <name evidence="8" type="ORF">CYBJADRAFT_181952</name>
</gene>
<comment type="subcellular location">
    <subcellularLocation>
        <location evidence="1">Nucleus</location>
    </subcellularLocation>
</comment>
<evidence type="ECO:0000313" key="10">
    <source>
        <dbReference type="Proteomes" id="UP000094389"/>
    </source>
</evidence>
<evidence type="ECO:0000313" key="9">
    <source>
        <dbReference type="Proteomes" id="UP000038830"/>
    </source>
</evidence>
<feature type="domain" description="Bromodomain associated" evidence="6">
    <location>
        <begin position="4"/>
        <end position="80"/>
    </location>
</feature>
<protein>
    <recommendedName>
        <fullName evidence="6">Bromodomain associated domain-containing protein</fullName>
    </recommendedName>
</protein>
<sequence length="253" mass="28864">MSQSQFNYSLVRITVMQILRGIGFDRCPSHVIDILTDLYVRYLLLLTSEVQSLAEQAQKPSIEIQDITQALINVGMLKPVDILDVYEQYDTSNRAAQDFLLWCVGHVPENARNVSKVNLEMMASGKPKMAHSAIPEYNAQILQSSQSQVSLNPLKSQEFEPQVEEDWLTFLMKRGKKQESFRSTTLIRNHLPKSDYYVSGPTPDELVDKLPYNQKPEELEEYQTEDLNTTGDQLINSGFIPPSDSYWSSQPLN</sequence>
<dbReference type="Proteomes" id="UP000038830">
    <property type="component" value="Unassembled WGS sequence"/>
</dbReference>
<dbReference type="CDD" id="cd00076">
    <property type="entry name" value="HFD_SF"/>
    <property type="match status" value="1"/>
</dbReference>
<dbReference type="STRING" id="983966.A0A0H5BY97"/>